<dbReference type="AlphaFoldDB" id="A0A2U1Q4E8"/>
<feature type="domain" description="Retrotransposon gag" evidence="2">
    <location>
        <begin position="193"/>
        <end position="285"/>
    </location>
</feature>
<feature type="region of interest" description="Disordered" evidence="1">
    <location>
        <begin position="1"/>
        <end position="42"/>
    </location>
</feature>
<dbReference type="InterPro" id="IPR005162">
    <property type="entry name" value="Retrotrans_gag_dom"/>
</dbReference>
<evidence type="ECO:0000256" key="1">
    <source>
        <dbReference type="SAM" id="MobiDB-lite"/>
    </source>
</evidence>
<feature type="compositionally biased region" description="Basic and acidic residues" evidence="1">
    <location>
        <begin position="315"/>
        <end position="347"/>
    </location>
</feature>
<dbReference type="EMBL" id="PKPP01000427">
    <property type="protein sequence ID" value="PWA92900.1"/>
    <property type="molecule type" value="Genomic_DNA"/>
</dbReference>
<sequence>MSGDDPLQTPAQGATGDLGEPNAKPTPITHETGGPSDTILEPDLEDPIMQFVVHNFDRMNAMYKAFTRKLKDVPTPPAFTNADPPIIEPWNSDSDDVQQGKAKENPFVESDNGDPSKSRDAVRATPLTNTDRDARDLVASSFTKRIRDYDMPDDIKVTTNLRAYDGTTDPDDHLTVFMGTMDVHKLPEPAWCRFFHITLSGAARFWYDNLTPGSINGFHQLRDKFRANFLQQRRFQKTQAEILGIRQRPDESLKDYVARFSKETLHMADRFDVMVSGAFISGLRPGRLFKDLIAKPLTSLEDLFTQTHNFIRAEDANNENRLREPRRETKQHTIYKDLPRRQKDKHVSRNTGHL</sequence>
<proteinExistence type="predicted"/>
<reference evidence="3 4" key="1">
    <citation type="journal article" date="2018" name="Mol. Plant">
        <title>The genome of Artemisia annua provides insight into the evolution of Asteraceae family and artemisinin biosynthesis.</title>
        <authorList>
            <person name="Shen Q."/>
            <person name="Zhang L."/>
            <person name="Liao Z."/>
            <person name="Wang S."/>
            <person name="Yan T."/>
            <person name="Shi P."/>
            <person name="Liu M."/>
            <person name="Fu X."/>
            <person name="Pan Q."/>
            <person name="Wang Y."/>
            <person name="Lv Z."/>
            <person name="Lu X."/>
            <person name="Zhang F."/>
            <person name="Jiang W."/>
            <person name="Ma Y."/>
            <person name="Chen M."/>
            <person name="Hao X."/>
            <person name="Li L."/>
            <person name="Tang Y."/>
            <person name="Lv G."/>
            <person name="Zhou Y."/>
            <person name="Sun X."/>
            <person name="Brodelius P.E."/>
            <person name="Rose J.K.C."/>
            <person name="Tang K."/>
        </authorList>
    </citation>
    <scope>NUCLEOTIDE SEQUENCE [LARGE SCALE GENOMIC DNA]</scope>
    <source>
        <strain evidence="4">cv. Huhao1</strain>
        <tissue evidence="3">Leaf</tissue>
    </source>
</reference>
<comment type="caution">
    <text evidence="3">The sequence shown here is derived from an EMBL/GenBank/DDBJ whole genome shotgun (WGS) entry which is preliminary data.</text>
</comment>
<evidence type="ECO:0000259" key="2">
    <source>
        <dbReference type="Pfam" id="PF03732"/>
    </source>
</evidence>
<name>A0A2U1Q4E8_ARTAN</name>
<keyword evidence="4" id="KW-1185">Reference proteome</keyword>
<feature type="region of interest" description="Disordered" evidence="1">
    <location>
        <begin position="72"/>
        <end position="130"/>
    </location>
</feature>
<dbReference type="PANTHER" id="PTHR33223:SF10">
    <property type="entry name" value="AMINOTRANSFERASE-LIKE PLANT MOBILE DOMAIN-CONTAINING PROTEIN"/>
    <property type="match status" value="1"/>
</dbReference>
<gene>
    <name evidence="3" type="ORF">CTI12_AA077240</name>
</gene>
<feature type="region of interest" description="Disordered" evidence="1">
    <location>
        <begin position="315"/>
        <end position="354"/>
    </location>
</feature>
<dbReference type="PANTHER" id="PTHR33223">
    <property type="entry name" value="CCHC-TYPE DOMAIN-CONTAINING PROTEIN"/>
    <property type="match status" value="1"/>
</dbReference>
<accession>A0A2U1Q4E8</accession>
<evidence type="ECO:0000313" key="3">
    <source>
        <dbReference type="EMBL" id="PWA92900.1"/>
    </source>
</evidence>
<protein>
    <submittedName>
        <fullName evidence="3">Gag protein</fullName>
    </submittedName>
</protein>
<organism evidence="3 4">
    <name type="scientific">Artemisia annua</name>
    <name type="common">Sweet wormwood</name>
    <dbReference type="NCBI Taxonomy" id="35608"/>
    <lineage>
        <taxon>Eukaryota</taxon>
        <taxon>Viridiplantae</taxon>
        <taxon>Streptophyta</taxon>
        <taxon>Embryophyta</taxon>
        <taxon>Tracheophyta</taxon>
        <taxon>Spermatophyta</taxon>
        <taxon>Magnoliopsida</taxon>
        <taxon>eudicotyledons</taxon>
        <taxon>Gunneridae</taxon>
        <taxon>Pentapetalae</taxon>
        <taxon>asterids</taxon>
        <taxon>campanulids</taxon>
        <taxon>Asterales</taxon>
        <taxon>Asteraceae</taxon>
        <taxon>Asteroideae</taxon>
        <taxon>Anthemideae</taxon>
        <taxon>Artemisiinae</taxon>
        <taxon>Artemisia</taxon>
    </lineage>
</organism>
<dbReference type="OrthoDB" id="1752047at2759"/>
<dbReference type="Pfam" id="PF03732">
    <property type="entry name" value="Retrotrans_gag"/>
    <property type="match status" value="1"/>
</dbReference>
<dbReference type="Proteomes" id="UP000245207">
    <property type="component" value="Unassembled WGS sequence"/>
</dbReference>
<evidence type="ECO:0000313" key="4">
    <source>
        <dbReference type="Proteomes" id="UP000245207"/>
    </source>
</evidence>